<evidence type="ECO:0000313" key="2">
    <source>
        <dbReference type="EMBL" id="MBD0379238.1"/>
    </source>
</evidence>
<comment type="caution">
    <text evidence="2">The sequence shown here is derived from an EMBL/GenBank/DDBJ whole genome shotgun (WGS) entry which is preliminary data.</text>
</comment>
<feature type="region of interest" description="Disordered" evidence="1">
    <location>
        <begin position="1"/>
        <end position="47"/>
    </location>
</feature>
<dbReference type="EMBL" id="JACVVD010000001">
    <property type="protein sequence ID" value="MBD0379238.1"/>
    <property type="molecule type" value="Genomic_DNA"/>
</dbReference>
<dbReference type="Proteomes" id="UP000650466">
    <property type="component" value="Unassembled WGS sequence"/>
</dbReference>
<gene>
    <name evidence="2" type="ORF">ICC18_03745</name>
</gene>
<name>A0A926KMZ8_9BACL</name>
<protein>
    <submittedName>
        <fullName evidence="2">Uncharacterized protein</fullName>
    </submittedName>
</protein>
<keyword evidence="3" id="KW-1185">Reference proteome</keyword>
<dbReference type="RefSeq" id="WP_188173011.1">
    <property type="nucleotide sequence ID" value="NZ_JACVVD010000001.1"/>
</dbReference>
<dbReference type="AlphaFoldDB" id="A0A926KMZ8"/>
<organism evidence="2 3">
    <name type="scientific">Paenibacillus sedimenti</name>
    <dbReference type="NCBI Taxonomy" id="2770274"/>
    <lineage>
        <taxon>Bacteria</taxon>
        <taxon>Bacillati</taxon>
        <taxon>Bacillota</taxon>
        <taxon>Bacilli</taxon>
        <taxon>Bacillales</taxon>
        <taxon>Paenibacillaceae</taxon>
        <taxon>Paenibacillus</taxon>
    </lineage>
</organism>
<reference evidence="2" key="1">
    <citation type="submission" date="2020-09" db="EMBL/GenBank/DDBJ databases">
        <title>Draft Genome Sequence of Paenibacillus sp. WST5.</title>
        <authorList>
            <person name="Bao Z."/>
        </authorList>
    </citation>
    <scope>NUCLEOTIDE SEQUENCE</scope>
    <source>
        <strain evidence="2">WST5</strain>
    </source>
</reference>
<feature type="compositionally biased region" description="Basic and acidic residues" evidence="1">
    <location>
        <begin position="21"/>
        <end position="47"/>
    </location>
</feature>
<evidence type="ECO:0000256" key="1">
    <source>
        <dbReference type="SAM" id="MobiDB-lite"/>
    </source>
</evidence>
<evidence type="ECO:0000313" key="3">
    <source>
        <dbReference type="Proteomes" id="UP000650466"/>
    </source>
</evidence>
<feature type="compositionally biased region" description="Basic and acidic residues" evidence="1">
    <location>
        <begin position="1"/>
        <end position="11"/>
    </location>
</feature>
<accession>A0A926KMZ8</accession>
<sequence>MPNNKIEKETDGNPLTIYEDLSVHERRGYKRDESQKSENDEKLETGG</sequence>
<proteinExistence type="predicted"/>